<name>A0A1L5BSY9_SPHIB</name>
<gene>
    <name evidence="3" type="ORF">SIDU_16680</name>
</gene>
<proteinExistence type="predicted"/>
<sequence length="145" mass="16058">MLLIIFWVMTLCCCLHAACVGGPTGRLGAGLIVFKTIAEFYLALMDQSWAHTLYPILVLDTACLLAFLLLALRNDRHWPLWVSGCALAAVAVHLASILEIDIDPKIYQGLKGIWAILMQLFMTRGIVLDARYQRSSGHMAVKAML</sequence>
<evidence type="ECO:0000256" key="2">
    <source>
        <dbReference type="SAM" id="SignalP"/>
    </source>
</evidence>
<feature type="transmembrane region" description="Helical" evidence="1">
    <location>
        <begin position="78"/>
        <end position="98"/>
    </location>
</feature>
<feature type="transmembrane region" description="Helical" evidence="1">
    <location>
        <begin position="52"/>
        <end position="72"/>
    </location>
</feature>
<evidence type="ECO:0000313" key="4">
    <source>
        <dbReference type="Proteomes" id="UP000004550"/>
    </source>
</evidence>
<feature type="transmembrane region" description="Helical" evidence="1">
    <location>
        <begin position="110"/>
        <end position="127"/>
    </location>
</feature>
<organism evidence="3 4">
    <name type="scientific">Sphingobium indicum (strain DSM 16412 / CCM 7286 / MTCC 6364 / B90A)</name>
    <dbReference type="NCBI Taxonomy" id="861109"/>
    <lineage>
        <taxon>Bacteria</taxon>
        <taxon>Pseudomonadati</taxon>
        <taxon>Pseudomonadota</taxon>
        <taxon>Alphaproteobacteria</taxon>
        <taxon>Sphingomonadales</taxon>
        <taxon>Sphingomonadaceae</taxon>
        <taxon>Sphingobium</taxon>
    </lineage>
</organism>
<feature type="signal peptide" evidence="2">
    <location>
        <begin position="1"/>
        <end position="17"/>
    </location>
</feature>
<protein>
    <submittedName>
        <fullName evidence="3">Uncharacterized protein</fullName>
    </submittedName>
</protein>
<accession>A0A1L5BSY9</accession>
<evidence type="ECO:0000256" key="1">
    <source>
        <dbReference type="SAM" id="Phobius"/>
    </source>
</evidence>
<dbReference type="KEGG" id="sinb:SIDU_16680"/>
<reference evidence="3 4" key="1">
    <citation type="journal article" date="2012" name="J. Bacteriol.">
        <title>Genome sequence of Sphingobium indicum B90A, a hexachlorocyclohexane-degrading bacterium.</title>
        <authorList>
            <person name="Anand S."/>
            <person name="Sangwan N."/>
            <person name="Lata P."/>
            <person name="Kaur J."/>
            <person name="Dua A."/>
            <person name="Singh A.K."/>
            <person name="Verma M."/>
            <person name="Kaur J."/>
            <person name="Khurana J.P."/>
            <person name="Khurana P."/>
            <person name="Mathur S."/>
            <person name="Lal R."/>
        </authorList>
    </citation>
    <scope>NUCLEOTIDE SEQUENCE [LARGE SCALE GENOMIC DNA]</scope>
    <source>
        <strain evidence="4">DSM 16412 / CCM 7286 / MTCC 6364 / B90A</strain>
    </source>
</reference>
<dbReference type="EMBL" id="CP013070">
    <property type="protein sequence ID" value="APL96011.1"/>
    <property type="molecule type" value="Genomic_DNA"/>
</dbReference>
<feature type="chain" id="PRO_5009860260" evidence="2">
    <location>
        <begin position="18"/>
        <end position="145"/>
    </location>
</feature>
<dbReference type="Proteomes" id="UP000004550">
    <property type="component" value="Chromosome"/>
</dbReference>
<keyword evidence="1" id="KW-1133">Transmembrane helix</keyword>
<keyword evidence="1" id="KW-0472">Membrane</keyword>
<keyword evidence="1" id="KW-0812">Transmembrane</keyword>
<keyword evidence="2" id="KW-0732">Signal</keyword>
<evidence type="ECO:0000313" key="3">
    <source>
        <dbReference type="EMBL" id="APL96011.1"/>
    </source>
</evidence>
<dbReference type="AlphaFoldDB" id="A0A1L5BSY9"/>